<name>A0A9P1GW73_9PEZI</name>
<feature type="compositionally biased region" description="Polar residues" evidence="1">
    <location>
        <begin position="36"/>
        <end position="48"/>
    </location>
</feature>
<evidence type="ECO:0000256" key="1">
    <source>
        <dbReference type="SAM" id="MobiDB-lite"/>
    </source>
</evidence>
<feature type="compositionally biased region" description="Polar residues" evidence="1">
    <location>
        <begin position="150"/>
        <end position="182"/>
    </location>
</feature>
<organism evidence="2 3">
    <name type="scientific">Parascedosporium putredinis</name>
    <dbReference type="NCBI Taxonomy" id="1442378"/>
    <lineage>
        <taxon>Eukaryota</taxon>
        <taxon>Fungi</taxon>
        <taxon>Dikarya</taxon>
        <taxon>Ascomycota</taxon>
        <taxon>Pezizomycotina</taxon>
        <taxon>Sordariomycetes</taxon>
        <taxon>Hypocreomycetidae</taxon>
        <taxon>Microascales</taxon>
        <taxon>Microascaceae</taxon>
        <taxon>Parascedosporium</taxon>
    </lineage>
</organism>
<proteinExistence type="predicted"/>
<feature type="compositionally biased region" description="Basic and acidic residues" evidence="1">
    <location>
        <begin position="101"/>
        <end position="117"/>
    </location>
</feature>
<comment type="caution">
    <text evidence="2">The sequence shown here is derived from an EMBL/GenBank/DDBJ whole genome shotgun (WGS) entry which is preliminary data.</text>
</comment>
<feature type="region of interest" description="Disordered" evidence="1">
    <location>
        <begin position="388"/>
        <end position="436"/>
    </location>
</feature>
<sequence length="660" mass="70676">MEPDSADQEDTTDMFLNIAREDSVRPSIEDGREDQSALSHFSSSSNGIPPSATIRGDPFLSTHFTPRINRRLSDQRENSKTTLDHGSPADPTGRNLSYRNFGREKALSAHPGEDLNRRVVSARPGPTTPRTLAFQDMNDSGTYNRRRTSISDATTTPRTTPYKQSNLSYGQYRSPAGYNSSPLAPRSDHTLRAEPTQQSFDYGQGVEGTESTASTTGPSTVWDELDDLKSRINRLEVTGKTPSTSGAAMSRVSDERPYTANTALTNISGSPKRTVTGRAVAAANAASAHPDAMSTVSGPKESHPNLHAALAKSKALLGAEVYKALESAATDALGLLNMMGTVGQPGPISSGASTIGGPGMTDRQLRRKADSVCRSITELCLALNEENARPKTSHGANASQNECPSTPTTLNGFTALNPQRRASTMTDQRPNTSPRAMSRLEERRTNLLNGTALPSPRLAMPSFGATAEVGAQGRRSSLLLSRRRAGTEEPDEGRTSSLLLRTRRAGTEEPDEARKASLLTRPRRGTIGEDEEDSRLRAPSRAATELAPLPVSSRAISRDYSAPGGDASLMTSTALPRRRLGPSSLTSRLAVPASPSTTTTGRRFGGDGNTNNVAEKLAEERAPRFSLGQTLLGRTTSLSRRARDSVMMNSPATPQAGTYR</sequence>
<accession>A0A9P1GW73</accession>
<keyword evidence="3" id="KW-1185">Reference proteome</keyword>
<feature type="compositionally biased region" description="Acidic residues" evidence="1">
    <location>
        <begin position="1"/>
        <end position="12"/>
    </location>
</feature>
<evidence type="ECO:0000313" key="2">
    <source>
        <dbReference type="EMBL" id="CAI4211822.1"/>
    </source>
</evidence>
<feature type="compositionally biased region" description="Basic and acidic residues" evidence="1">
    <location>
        <begin position="19"/>
        <end position="35"/>
    </location>
</feature>
<evidence type="ECO:0000313" key="3">
    <source>
        <dbReference type="Proteomes" id="UP000838763"/>
    </source>
</evidence>
<dbReference type="OrthoDB" id="5369729at2759"/>
<feature type="compositionally biased region" description="Polar residues" evidence="1">
    <location>
        <begin position="209"/>
        <end position="219"/>
    </location>
</feature>
<feature type="region of interest" description="Disordered" evidence="1">
    <location>
        <begin position="466"/>
        <end position="611"/>
    </location>
</feature>
<feature type="compositionally biased region" description="Polar residues" evidence="1">
    <location>
        <begin position="647"/>
        <end position="660"/>
    </location>
</feature>
<gene>
    <name evidence="2" type="ORF">PPNO1_LOCUS1596</name>
</gene>
<reference evidence="2" key="1">
    <citation type="submission" date="2022-11" db="EMBL/GenBank/DDBJ databases">
        <authorList>
            <person name="Scott C."/>
            <person name="Bruce N."/>
        </authorList>
    </citation>
    <scope>NUCLEOTIDE SEQUENCE</scope>
</reference>
<feature type="compositionally biased region" description="Basic and acidic residues" evidence="1">
    <location>
        <begin position="71"/>
        <end position="83"/>
    </location>
</feature>
<feature type="compositionally biased region" description="Polar residues" evidence="1">
    <location>
        <begin position="394"/>
        <end position="435"/>
    </location>
</feature>
<feature type="region of interest" description="Disordered" evidence="1">
    <location>
        <begin position="201"/>
        <end position="222"/>
    </location>
</feature>
<feature type="region of interest" description="Disordered" evidence="1">
    <location>
        <begin position="1"/>
        <end position="188"/>
    </location>
</feature>
<protein>
    <submittedName>
        <fullName evidence="2">Uncharacterized protein</fullName>
    </submittedName>
</protein>
<feature type="region of interest" description="Disordered" evidence="1">
    <location>
        <begin position="631"/>
        <end position="660"/>
    </location>
</feature>
<dbReference type="EMBL" id="CALLCH030000003">
    <property type="protein sequence ID" value="CAI4211822.1"/>
    <property type="molecule type" value="Genomic_DNA"/>
</dbReference>
<dbReference type="Proteomes" id="UP000838763">
    <property type="component" value="Unassembled WGS sequence"/>
</dbReference>
<dbReference type="AlphaFoldDB" id="A0A9P1GW73"/>